<evidence type="ECO:0000313" key="9">
    <source>
        <dbReference type="Proteomes" id="UP000033519"/>
    </source>
</evidence>
<dbReference type="GO" id="GO:0005524">
    <property type="term" value="F:ATP binding"/>
    <property type="evidence" value="ECO:0007669"/>
    <property type="project" value="UniProtKB-UniRule"/>
</dbReference>
<keyword evidence="5 6" id="KW-0411">Iron-sulfur</keyword>
<dbReference type="GO" id="GO:0016887">
    <property type="term" value="F:ATP hydrolysis activity"/>
    <property type="evidence" value="ECO:0007669"/>
    <property type="project" value="UniProtKB-UniRule"/>
</dbReference>
<keyword evidence="9" id="KW-1185">Reference proteome</keyword>
<comment type="similarity">
    <text evidence="6">Belongs to the Mrp/NBP35 ATP-binding proteins family.</text>
</comment>
<dbReference type="CDD" id="cd02037">
    <property type="entry name" value="Mrp_NBP35"/>
    <property type="match status" value="1"/>
</dbReference>
<dbReference type="InterPro" id="IPR044304">
    <property type="entry name" value="NUBPL-like"/>
</dbReference>
<evidence type="ECO:0000313" key="10">
    <source>
        <dbReference type="Proteomes" id="UP000182258"/>
    </source>
</evidence>
<gene>
    <name evidence="8" type="ORF">SAMN04488059_103208</name>
    <name evidence="7" type="ORF">WH91_09220</name>
</gene>
<evidence type="ECO:0000313" key="8">
    <source>
        <dbReference type="EMBL" id="SFC26910.1"/>
    </source>
</evidence>
<dbReference type="InterPro" id="IPR019591">
    <property type="entry name" value="Mrp/NBP35_ATP-bd"/>
</dbReference>
<dbReference type="GO" id="GO:0140663">
    <property type="term" value="F:ATP-dependent FeS chaperone activity"/>
    <property type="evidence" value="ECO:0007669"/>
    <property type="project" value="InterPro"/>
</dbReference>
<dbReference type="EMBL" id="LAPV01000093">
    <property type="protein sequence ID" value="KKC33217.1"/>
    <property type="molecule type" value="Genomic_DNA"/>
</dbReference>
<dbReference type="HAMAP" id="MF_02040">
    <property type="entry name" value="Mrp_NBP35"/>
    <property type="match status" value="1"/>
</dbReference>
<dbReference type="STRING" id="728005.SAMN04488059_103208"/>
<reference evidence="7 9" key="1">
    <citation type="submission" date="2015-03" db="EMBL/GenBank/DDBJ databases">
        <authorList>
            <person name="Lepp D."/>
            <person name="Hassan Y.I."/>
            <person name="Li X.-Z."/>
            <person name="Zhou T."/>
        </authorList>
    </citation>
    <scope>NUCLEOTIDE SEQUENCE [LARGE SCALE GENOMIC DNA]</scope>
    <source>
        <strain evidence="7 9">Cr7-05</strain>
    </source>
</reference>
<keyword evidence="3 6" id="KW-0067">ATP-binding</keyword>
<dbReference type="GO" id="GO:0046872">
    <property type="term" value="F:metal ion binding"/>
    <property type="evidence" value="ECO:0007669"/>
    <property type="project" value="UniProtKB-KW"/>
</dbReference>
<keyword evidence="1 6" id="KW-0479">Metal-binding</keyword>
<dbReference type="Gene3D" id="3.40.50.300">
    <property type="entry name" value="P-loop containing nucleotide triphosphate hydrolases"/>
    <property type="match status" value="1"/>
</dbReference>
<dbReference type="GO" id="GO:0051539">
    <property type="term" value="F:4 iron, 4 sulfur cluster binding"/>
    <property type="evidence" value="ECO:0007669"/>
    <property type="project" value="TreeGrafter"/>
</dbReference>
<dbReference type="PANTHER" id="PTHR42961:SF2">
    <property type="entry name" value="IRON-SULFUR PROTEIN NUBPL"/>
    <property type="match status" value="1"/>
</dbReference>
<comment type="subunit">
    <text evidence="6">Homodimer.</text>
</comment>
<name>A0A0F5PX27_9HYPH</name>
<proteinExistence type="inferred from homology"/>
<keyword evidence="2 6" id="KW-0547">Nucleotide-binding</keyword>
<dbReference type="OrthoDB" id="9809679at2"/>
<evidence type="ECO:0000313" key="7">
    <source>
        <dbReference type="EMBL" id="KKC33217.1"/>
    </source>
</evidence>
<reference evidence="8 10" key="2">
    <citation type="submission" date="2016-10" db="EMBL/GenBank/DDBJ databases">
        <authorList>
            <person name="de Groot N.N."/>
        </authorList>
    </citation>
    <scope>NUCLEOTIDE SEQUENCE [LARGE SCALE GENOMIC DNA]</scope>
    <source>
        <strain evidence="8 10">CGMCC 1.10210</strain>
    </source>
</reference>
<dbReference type="PATRIC" id="fig|728005.3.peg.4560"/>
<dbReference type="RefSeq" id="WP_046170704.1">
    <property type="nucleotide sequence ID" value="NZ_FOMB01000003.1"/>
</dbReference>
<dbReference type="AlphaFoldDB" id="A0A0F5PX27"/>
<evidence type="ECO:0000256" key="1">
    <source>
        <dbReference type="ARBA" id="ARBA00022723"/>
    </source>
</evidence>
<evidence type="ECO:0000256" key="3">
    <source>
        <dbReference type="ARBA" id="ARBA00022840"/>
    </source>
</evidence>
<dbReference type="Pfam" id="PF10609">
    <property type="entry name" value="ParA"/>
    <property type="match status" value="1"/>
</dbReference>
<dbReference type="EMBL" id="FOMB01000003">
    <property type="protein sequence ID" value="SFC26910.1"/>
    <property type="molecule type" value="Genomic_DNA"/>
</dbReference>
<accession>A0A0F5PX27</accession>
<feature type="binding site" evidence="6">
    <location>
        <begin position="117"/>
        <end position="124"/>
    </location>
    <ligand>
        <name>ATP</name>
        <dbReference type="ChEBI" id="CHEBI:30616"/>
    </ligand>
</feature>
<dbReference type="GO" id="GO:0016226">
    <property type="term" value="P:iron-sulfur cluster assembly"/>
    <property type="evidence" value="ECO:0007669"/>
    <property type="project" value="InterPro"/>
</dbReference>
<evidence type="ECO:0000256" key="5">
    <source>
        <dbReference type="ARBA" id="ARBA00023014"/>
    </source>
</evidence>
<dbReference type="Proteomes" id="UP000033519">
    <property type="component" value="Unassembled WGS sequence"/>
</dbReference>
<sequence length="359" mass="36754">MADTELAAAIKSALAAVEIPGGGELSGYAGLSDIIVTPGAVAFAIAVAPGMETAFGPAREQAAAVVQKLVGTRKVMVSLTGGKAPPKSGPTFSHGKPVPAGKTAVPGIKHIIAVGSGKGGVGKSTTAVNIALALQAEGLKVGILDADLYGPSIPKLLGLEGQPAIRDDGMFTPHEAYGLKAMSIGSMLVKDQAVVWRGPMATSALRQLLRETAWGQLDILVIDLPPGTGDIHISLFQQAEVDGVVIVSTPQDLALIDAKKAIDMLPRFGVPILGLVENMSYFIAPDTGARYDIFGSGGAERAAADLGVPFLGAVPLVISIREGSDAGRPPVAVSPNGPEAQSFRAIAQRILQNSPQLSR</sequence>
<dbReference type="SUPFAM" id="SSF52540">
    <property type="entry name" value="P-loop containing nucleoside triphosphate hydrolases"/>
    <property type="match status" value="1"/>
</dbReference>
<evidence type="ECO:0000256" key="4">
    <source>
        <dbReference type="ARBA" id="ARBA00023004"/>
    </source>
</evidence>
<evidence type="ECO:0000256" key="6">
    <source>
        <dbReference type="HAMAP-Rule" id="MF_02040"/>
    </source>
</evidence>
<dbReference type="FunFam" id="3.40.50.300:FF:001119">
    <property type="entry name" value="Iron-sulfur cluster carrier protein"/>
    <property type="match status" value="1"/>
</dbReference>
<evidence type="ECO:0000256" key="2">
    <source>
        <dbReference type="ARBA" id="ARBA00022741"/>
    </source>
</evidence>
<dbReference type="InterPro" id="IPR027417">
    <property type="entry name" value="P-loop_NTPase"/>
</dbReference>
<keyword evidence="4 6" id="KW-0408">Iron</keyword>
<comment type="function">
    <text evidence="6">Binds and transfers iron-sulfur (Fe-S) clusters to target apoproteins. Can hydrolyze ATP.</text>
</comment>
<organism evidence="8 10">
    <name type="scientific">Devosia psychrophila</name>
    <dbReference type="NCBI Taxonomy" id="728005"/>
    <lineage>
        <taxon>Bacteria</taxon>
        <taxon>Pseudomonadati</taxon>
        <taxon>Pseudomonadota</taxon>
        <taxon>Alphaproteobacteria</taxon>
        <taxon>Hyphomicrobiales</taxon>
        <taxon>Devosiaceae</taxon>
        <taxon>Devosia</taxon>
    </lineage>
</organism>
<protein>
    <recommendedName>
        <fullName evidence="6">Iron-sulfur cluster carrier protein</fullName>
    </recommendedName>
</protein>
<keyword evidence="6" id="KW-0378">Hydrolase</keyword>
<dbReference type="InterPro" id="IPR033756">
    <property type="entry name" value="YlxH/NBP35"/>
</dbReference>
<dbReference type="PANTHER" id="PTHR42961">
    <property type="entry name" value="IRON-SULFUR PROTEIN NUBPL"/>
    <property type="match status" value="1"/>
</dbReference>
<dbReference type="Proteomes" id="UP000182258">
    <property type="component" value="Unassembled WGS sequence"/>
</dbReference>